<name>A0A6L6LP17_9FIRM</name>
<evidence type="ECO:0000313" key="1">
    <source>
        <dbReference type="EMBL" id="MTS26582.1"/>
    </source>
</evidence>
<accession>A0A6L6LP17</accession>
<protein>
    <submittedName>
        <fullName evidence="1">Uncharacterized protein</fullName>
    </submittedName>
</protein>
<evidence type="ECO:0000313" key="2">
    <source>
        <dbReference type="Proteomes" id="UP000472755"/>
    </source>
</evidence>
<dbReference type="AlphaFoldDB" id="A0A6L6LP17"/>
<proteinExistence type="predicted"/>
<dbReference type="Proteomes" id="UP000472755">
    <property type="component" value="Unassembled WGS sequence"/>
</dbReference>
<dbReference type="EMBL" id="WMZU01000004">
    <property type="protein sequence ID" value="MTS26582.1"/>
    <property type="molecule type" value="Genomic_DNA"/>
</dbReference>
<dbReference type="RefSeq" id="WP_172726024.1">
    <property type="nucleotide sequence ID" value="NZ_CAUGBV010000148.1"/>
</dbReference>
<comment type="caution">
    <text evidence="1">The sequence shown here is derived from an EMBL/GenBank/DDBJ whole genome shotgun (WGS) entry which is preliminary data.</text>
</comment>
<organism evidence="1 2">
    <name type="scientific">Ruthenibacterium lactatiformans</name>
    <dbReference type="NCBI Taxonomy" id="1550024"/>
    <lineage>
        <taxon>Bacteria</taxon>
        <taxon>Bacillati</taxon>
        <taxon>Bacillota</taxon>
        <taxon>Clostridia</taxon>
        <taxon>Eubacteriales</taxon>
        <taxon>Oscillospiraceae</taxon>
        <taxon>Ruthenibacterium</taxon>
    </lineage>
</organism>
<reference evidence="1 2" key="1">
    <citation type="journal article" date="2019" name="Nat. Med.">
        <title>A library of human gut bacterial isolates paired with longitudinal multiomics data enables mechanistic microbiome research.</title>
        <authorList>
            <person name="Poyet M."/>
            <person name="Groussin M."/>
            <person name="Gibbons S.M."/>
            <person name="Avila-Pacheco J."/>
            <person name="Jiang X."/>
            <person name="Kearney S.M."/>
            <person name="Perrotta A.R."/>
            <person name="Berdy B."/>
            <person name="Zhao S."/>
            <person name="Lieberman T.D."/>
            <person name="Swanson P.K."/>
            <person name="Smith M."/>
            <person name="Roesemann S."/>
            <person name="Alexander J.E."/>
            <person name="Rich S.A."/>
            <person name="Livny J."/>
            <person name="Vlamakis H."/>
            <person name="Clish C."/>
            <person name="Bullock K."/>
            <person name="Deik A."/>
            <person name="Scott J."/>
            <person name="Pierce K.A."/>
            <person name="Xavier R.J."/>
            <person name="Alm E.J."/>
        </authorList>
    </citation>
    <scope>NUCLEOTIDE SEQUENCE [LARGE SCALE GENOMIC DNA]</scope>
    <source>
        <strain evidence="1 2">BIOML-A4</strain>
    </source>
</reference>
<sequence length="67" mass="7068">MGKQGLKKVCPLLAIAQAASGQNVQNLAPCIGERCAFCIRAHVYGDEYTEYCAIVGIACGLDAIAHE</sequence>
<gene>
    <name evidence="1" type="ORF">GMD59_04685</name>
</gene>